<organism evidence="2 3">
    <name type="scientific">Cristinia sonorae</name>
    <dbReference type="NCBI Taxonomy" id="1940300"/>
    <lineage>
        <taxon>Eukaryota</taxon>
        <taxon>Fungi</taxon>
        <taxon>Dikarya</taxon>
        <taxon>Basidiomycota</taxon>
        <taxon>Agaricomycotina</taxon>
        <taxon>Agaricomycetes</taxon>
        <taxon>Agaricomycetidae</taxon>
        <taxon>Agaricales</taxon>
        <taxon>Pleurotineae</taxon>
        <taxon>Stephanosporaceae</taxon>
        <taxon>Cristinia</taxon>
    </lineage>
</organism>
<gene>
    <name evidence="2" type="ORF">BXZ70DRAFT_333553</name>
</gene>
<dbReference type="Proteomes" id="UP000813824">
    <property type="component" value="Unassembled WGS sequence"/>
</dbReference>
<keyword evidence="1" id="KW-0472">Membrane</keyword>
<reference evidence="2" key="1">
    <citation type="journal article" date="2021" name="New Phytol.">
        <title>Evolutionary innovations through gain and loss of genes in the ectomycorrhizal Boletales.</title>
        <authorList>
            <person name="Wu G."/>
            <person name="Miyauchi S."/>
            <person name="Morin E."/>
            <person name="Kuo A."/>
            <person name="Drula E."/>
            <person name="Varga T."/>
            <person name="Kohler A."/>
            <person name="Feng B."/>
            <person name="Cao Y."/>
            <person name="Lipzen A."/>
            <person name="Daum C."/>
            <person name="Hundley H."/>
            <person name="Pangilinan J."/>
            <person name="Johnson J."/>
            <person name="Barry K."/>
            <person name="LaButti K."/>
            <person name="Ng V."/>
            <person name="Ahrendt S."/>
            <person name="Min B."/>
            <person name="Choi I.G."/>
            <person name="Park H."/>
            <person name="Plett J.M."/>
            <person name="Magnuson J."/>
            <person name="Spatafora J.W."/>
            <person name="Nagy L.G."/>
            <person name="Henrissat B."/>
            <person name="Grigoriev I.V."/>
            <person name="Yang Z.L."/>
            <person name="Xu J."/>
            <person name="Martin F.M."/>
        </authorList>
    </citation>
    <scope>NUCLEOTIDE SEQUENCE</scope>
    <source>
        <strain evidence="2">KKN 215</strain>
    </source>
</reference>
<protein>
    <submittedName>
        <fullName evidence="2">Uncharacterized protein</fullName>
    </submittedName>
</protein>
<accession>A0A8K0UMJ9</accession>
<keyword evidence="1" id="KW-1133">Transmembrane helix</keyword>
<proteinExistence type="predicted"/>
<evidence type="ECO:0000313" key="3">
    <source>
        <dbReference type="Proteomes" id="UP000813824"/>
    </source>
</evidence>
<feature type="transmembrane region" description="Helical" evidence="1">
    <location>
        <begin position="20"/>
        <end position="47"/>
    </location>
</feature>
<evidence type="ECO:0000313" key="2">
    <source>
        <dbReference type="EMBL" id="KAH8096721.1"/>
    </source>
</evidence>
<name>A0A8K0UMJ9_9AGAR</name>
<sequence length="135" mass="15291">MHFTFFSLVFVMSLNPHVNFHISLLYMLFTISAPLVALGHFLPLILIPRTSFTHHNFSHRLLSSCCVVLSLDPGQLLSCARACYVARPLVDWNESATIVMSVYDCDMSVTVMIGYTNTCETRRCDKGEYDNHRGV</sequence>
<comment type="caution">
    <text evidence="2">The sequence shown here is derived from an EMBL/GenBank/DDBJ whole genome shotgun (WGS) entry which is preliminary data.</text>
</comment>
<dbReference type="AlphaFoldDB" id="A0A8K0UMJ9"/>
<evidence type="ECO:0000256" key="1">
    <source>
        <dbReference type="SAM" id="Phobius"/>
    </source>
</evidence>
<dbReference type="EMBL" id="JAEVFJ010000023">
    <property type="protein sequence ID" value="KAH8096721.1"/>
    <property type="molecule type" value="Genomic_DNA"/>
</dbReference>
<keyword evidence="3" id="KW-1185">Reference proteome</keyword>
<keyword evidence="1" id="KW-0812">Transmembrane</keyword>